<dbReference type="PANTHER" id="PTHR13050:SF7">
    <property type="entry name" value="VESICLE TRANSPORT PROTEIN USE1"/>
    <property type="match status" value="1"/>
</dbReference>
<evidence type="ECO:0000256" key="6">
    <source>
        <dbReference type="ARBA" id="ARBA00022824"/>
    </source>
</evidence>
<keyword evidence="6" id="KW-0256">Endoplasmic reticulum</keyword>
<evidence type="ECO:0000313" key="15">
    <source>
        <dbReference type="Proteomes" id="UP000005408"/>
    </source>
</evidence>
<evidence type="ECO:0000256" key="11">
    <source>
        <dbReference type="ARBA" id="ARBA00032711"/>
    </source>
</evidence>
<accession>A0A8W8HRM8</accession>
<evidence type="ECO:0000256" key="7">
    <source>
        <dbReference type="ARBA" id="ARBA00022892"/>
    </source>
</evidence>
<evidence type="ECO:0000256" key="2">
    <source>
        <dbReference type="ARBA" id="ARBA00007891"/>
    </source>
</evidence>
<dbReference type="GO" id="GO:0005484">
    <property type="term" value="F:SNAP receptor activity"/>
    <property type="evidence" value="ECO:0007669"/>
    <property type="project" value="TreeGrafter"/>
</dbReference>
<comment type="similarity">
    <text evidence="2">Belongs to the USE1 family.</text>
</comment>
<evidence type="ECO:0000256" key="8">
    <source>
        <dbReference type="ARBA" id="ARBA00022927"/>
    </source>
</evidence>
<dbReference type="GO" id="GO:0006890">
    <property type="term" value="P:retrograde vesicle-mediated transport, Golgi to endoplasmic reticulum"/>
    <property type="evidence" value="ECO:0007669"/>
    <property type="project" value="TreeGrafter"/>
</dbReference>
<dbReference type="PANTHER" id="PTHR13050">
    <property type="entry name" value="USE1-LIKE PROTEIN"/>
    <property type="match status" value="1"/>
</dbReference>
<evidence type="ECO:0000256" key="3">
    <source>
        <dbReference type="ARBA" id="ARBA00015843"/>
    </source>
</evidence>
<organism evidence="14 15">
    <name type="scientific">Magallana gigas</name>
    <name type="common">Pacific oyster</name>
    <name type="synonym">Crassostrea gigas</name>
    <dbReference type="NCBI Taxonomy" id="29159"/>
    <lineage>
        <taxon>Eukaryota</taxon>
        <taxon>Metazoa</taxon>
        <taxon>Spiralia</taxon>
        <taxon>Lophotrochozoa</taxon>
        <taxon>Mollusca</taxon>
        <taxon>Bivalvia</taxon>
        <taxon>Autobranchia</taxon>
        <taxon>Pteriomorphia</taxon>
        <taxon>Ostreida</taxon>
        <taxon>Ostreoidea</taxon>
        <taxon>Ostreidae</taxon>
        <taxon>Magallana</taxon>
    </lineage>
</organism>
<keyword evidence="8" id="KW-0653">Protein transport</keyword>
<feature type="transmembrane region" description="Helical" evidence="13">
    <location>
        <begin position="205"/>
        <end position="228"/>
    </location>
</feature>
<keyword evidence="15" id="KW-1185">Reference proteome</keyword>
<dbReference type="AlphaFoldDB" id="A0A8W8HRM8"/>
<evidence type="ECO:0000256" key="12">
    <source>
        <dbReference type="SAM" id="MobiDB-lite"/>
    </source>
</evidence>
<evidence type="ECO:0000256" key="13">
    <source>
        <dbReference type="SAM" id="Phobius"/>
    </source>
</evidence>
<dbReference type="Pfam" id="PF09753">
    <property type="entry name" value="Use1"/>
    <property type="match status" value="1"/>
</dbReference>
<dbReference type="Proteomes" id="UP000005408">
    <property type="component" value="Unassembled WGS sequence"/>
</dbReference>
<dbReference type="OMA" id="KYYTNAQ"/>
<dbReference type="GO" id="GO:0005789">
    <property type="term" value="C:endoplasmic reticulum membrane"/>
    <property type="evidence" value="ECO:0007669"/>
    <property type="project" value="UniProtKB-SubCell"/>
</dbReference>
<dbReference type="EnsemblMetazoa" id="G10755.5">
    <property type="protein sequence ID" value="G10755.5:cds"/>
    <property type="gene ID" value="G10755"/>
</dbReference>
<name>A0A8W8HRM8_MAGGI</name>
<keyword evidence="7" id="KW-0931">ER-Golgi transport</keyword>
<evidence type="ECO:0000256" key="9">
    <source>
        <dbReference type="ARBA" id="ARBA00022989"/>
    </source>
</evidence>
<feature type="compositionally biased region" description="Basic and acidic residues" evidence="12">
    <location>
        <begin position="75"/>
        <end position="90"/>
    </location>
</feature>
<keyword evidence="5 13" id="KW-0812">Transmembrane</keyword>
<evidence type="ECO:0000313" key="14">
    <source>
        <dbReference type="EnsemblMetazoa" id="G10755.1:cds"/>
    </source>
</evidence>
<evidence type="ECO:0000256" key="10">
    <source>
        <dbReference type="ARBA" id="ARBA00023136"/>
    </source>
</evidence>
<sequence>MASRTELSFKKMLSRCETMAKDRNSGEWRFEKYVDTLQELLSEMRRSRVSRPPQESLDEYSEKVQYLKELVDSERESSSLNRKPLEDRLSNSKFSQVQEQARSYQNERYELLGPKNSDSELRHRKQADGEDAETIIKHQRGMHEKLTEEMLNLTRSLKQSVRDSGRIVQEDNKTLETSMKLADSNTKKLKVESDRLEQHTKTCSWWIWIMLVLVTLTFLFMIVFMRLFGKKAS</sequence>
<evidence type="ECO:0000256" key="4">
    <source>
        <dbReference type="ARBA" id="ARBA00022448"/>
    </source>
</evidence>
<evidence type="ECO:0000256" key="5">
    <source>
        <dbReference type="ARBA" id="ARBA00022692"/>
    </source>
</evidence>
<dbReference type="InterPro" id="IPR019150">
    <property type="entry name" value="Vesicle_transport_protein_Use1"/>
</dbReference>
<keyword evidence="9 13" id="KW-1133">Transmembrane helix</keyword>
<proteinExistence type="inferred from homology"/>
<dbReference type="CDD" id="cd15860">
    <property type="entry name" value="SNARE_USE1"/>
    <property type="match status" value="1"/>
</dbReference>
<feature type="region of interest" description="Disordered" evidence="12">
    <location>
        <begin position="75"/>
        <end position="97"/>
    </location>
</feature>
<protein>
    <recommendedName>
        <fullName evidence="3">Vesicle transport protein USE1</fullName>
    </recommendedName>
    <alternativeName>
        <fullName evidence="11">USE1-like protein</fullName>
    </alternativeName>
</protein>
<dbReference type="GO" id="GO:0031201">
    <property type="term" value="C:SNARE complex"/>
    <property type="evidence" value="ECO:0007669"/>
    <property type="project" value="TreeGrafter"/>
</dbReference>
<keyword evidence="4" id="KW-0813">Transport</keyword>
<dbReference type="OrthoDB" id="4506189at2759"/>
<dbReference type="EnsemblMetazoa" id="G10755.1">
    <property type="protein sequence ID" value="G10755.1:cds"/>
    <property type="gene ID" value="G10755"/>
</dbReference>
<comment type="subcellular location">
    <subcellularLocation>
        <location evidence="1">Endoplasmic reticulum membrane</location>
        <topology evidence="1">Single-pass type IV membrane protein</topology>
    </subcellularLocation>
</comment>
<reference evidence="14" key="1">
    <citation type="submission" date="2022-08" db="UniProtKB">
        <authorList>
            <consortium name="EnsemblMetazoa"/>
        </authorList>
    </citation>
    <scope>IDENTIFICATION</scope>
    <source>
        <strain evidence="14">05x7-T-G4-1.051#20</strain>
    </source>
</reference>
<keyword evidence="10 13" id="KW-0472">Membrane</keyword>
<dbReference type="EnsemblMetazoa" id="G10755.4">
    <property type="protein sequence ID" value="G10755.4:cds"/>
    <property type="gene ID" value="G10755"/>
</dbReference>
<dbReference type="GO" id="GO:0015031">
    <property type="term" value="P:protein transport"/>
    <property type="evidence" value="ECO:0007669"/>
    <property type="project" value="UniProtKB-KW"/>
</dbReference>
<evidence type="ECO:0000256" key="1">
    <source>
        <dbReference type="ARBA" id="ARBA00004163"/>
    </source>
</evidence>